<evidence type="ECO:0000313" key="3">
    <source>
        <dbReference type="Proteomes" id="UP000349468"/>
    </source>
</evidence>
<organism evidence="2 3">
    <name type="scientific">Pseudomonas fluorescens</name>
    <dbReference type="NCBI Taxonomy" id="294"/>
    <lineage>
        <taxon>Bacteria</taxon>
        <taxon>Pseudomonadati</taxon>
        <taxon>Pseudomonadota</taxon>
        <taxon>Gammaproteobacteria</taxon>
        <taxon>Pseudomonadales</taxon>
        <taxon>Pseudomonadaceae</taxon>
        <taxon>Pseudomonas</taxon>
    </lineage>
</organism>
<protein>
    <submittedName>
        <fullName evidence="2">Uncharacterized protein</fullName>
    </submittedName>
</protein>
<name>A0A5E7N222_PSEFL</name>
<proteinExistence type="predicted"/>
<accession>A0A5E7N222</accession>
<feature type="region of interest" description="Disordered" evidence="1">
    <location>
        <begin position="133"/>
        <end position="161"/>
    </location>
</feature>
<gene>
    <name evidence="2" type="ORF">PS870_04320</name>
</gene>
<feature type="region of interest" description="Disordered" evidence="1">
    <location>
        <begin position="1"/>
        <end position="21"/>
    </location>
</feature>
<reference evidence="2 3" key="1">
    <citation type="submission" date="2019-09" db="EMBL/GenBank/DDBJ databases">
        <authorList>
            <person name="Chandra G."/>
            <person name="Truman W A."/>
        </authorList>
    </citation>
    <scope>NUCLEOTIDE SEQUENCE [LARGE SCALE GENOMIC DNA]</scope>
    <source>
        <strain evidence="2">PS870</strain>
    </source>
</reference>
<evidence type="ECO:0000313" key="2">
    <source>
        <dbReference type="EMBL" id="VVP31061.1"/>
    </source>
</evidence>
<dbReference type="AlphaFoldDB" id="A0A5E7N222"/>
<evidence type="ECO:0000256" key="1">
    <source>
        <dbReference type="SAM" id="MobiDB-lite"/>
    </source>
</evidence>
<dbReference type="Proteomes" id="UP000349468">
    <property type="component" value="Unassembled WGS sequence"/>
</dbReference>
<feature type="region of interest" description="Disordered" evidence="1">
    <location>
        <begin position="47"/>
        <end position="91"/>
    </location>
</feature>
<dbReference type="EMBL" id="CABVIK010000015">
    <property type="protein sequence ID" value="VVP31061.1"/>
    <property type="molecule type" value="Genomic_DNA"/>
</dbReference>
<sequence>MRTPSRASLAPTVGRCPPNASHHSLGRALARLLLICPPLREAEWRRSSGGGRVAPCGEAAHIERRSKRSRPEAMPPDECRSEGTPSLGEGPDVRGEPFFAYFFLAFEKKVSRRKGETISGHYRRNGYVHHAETGRLSGRLRKQAPQPPHYQIAGEKKGNRSCPKCLACSLHPERTTAYAYANPSR</sequence>